<dbReference type="HOGENOM" id="CLU_109559_0_0_1"/>
<dbReference type="AlphaFoldDB" id="A0A0E0AHX4"/>
<dbReference type="Proteomes" id="UP000026961">
    <property type="component" value="Chromosome 7"/>
</dbReference>
<protein>
    <submittedName>
        <fullName evidence="2">Uncharacterized protein</fullName>
    </submittedName>
</protein>
<feature type="compositionally biased region" description="Low complexity" evidence="1">
    <location>
        <begin position="52"/>
        <end position="63"/>
    </location>
</feature>
<name>A0A0E0AHX4_9ORYZ</name>
<organism evidence="2">
    <name type="scientific">Oryza glumipatula</name>
    <dbReference type="NCBI Taxonomy" id="40148"/>
    <lineage>
        <taxon>Eukaryota</taxon>
        <taxon>Viridiplantae</taxon>
        <taxon>Streptophyta</taxon>
        <taxon>Embryophyta</taxon>
        <taxon>Tracheophyta</taxon>
        <taxon>Spermatophyta</taxon>
        <taxon>Magnoliopsida</taxon>
        <taxon>Liliopsida</taxon>
        <taxon>Poales</taxon>
        <taxon>Poaceae</taxon>
        <taxon>BOP clade</taxon>
        <taxon>Oryzoideae</taxon>
        <taxon>Oryzeae</taxon>
        <taxon>Oryzinae</taxon>
        <taxon>Oryza</taxon>
    </lineage>
</organism>
<proteinExistence type="predicted"/>
<evidence type="ECO:0000256" key="1">
    <source>
        <dbReference type="SAM" id="MobiDB-lite"/>
    </source>
</evidence>
<dbReference type="EnsemblPlants" id="OGLUM07G08660.1">
    <property type="protein sequence ID" value="OGLUM07G08660.1"/>
    <property type="gene ID" value="OGLUM07G08660"/>
</dbReference>
<reference evidence="2" key="1">
    <citation type="submission" date="2015-04" db="UniProtKB">
        <authorList>
            <consortium name="EnsemblPlants"/>
        </authorList>
    </citation>
    <scope>IDENTIFICATION</scope>
</reference>
<accession>A0A0E0AHX4</accession>
<feature type="compositionally biased region" description="Low complexity" evidence="1">
    <location>
        <begin position="22"/>
        <end position="45"/>
    </location>
</feature>
<feature type="region of interest" description="Disordered" evidence="1">
    <location>
        <begin position="19"/>
        <end position="159"/>
    </location>
</feature>
<evidence type="ECO:0000313" key="2">
    <source>
        <dbReference type="EnsemblPlants" id="OGLUM07G08660.1"/>
    </source>
</evidence>
<sequence>MRRDCSRYLRLAPMYRIPEPLSASSSSPATAAAASYMTSSASSPARKLPSLAPAAAGEAVTPASSSSANRSRWPASPTNWSKLPPEDAPPGGTKVSLVAPGSPPRRGATVEKAFDRSSQTVTGSKGAQWSSSLDESEALRLRGGRRPSRGYYWGSTSGS</sequence>
<feature type="compositionally biased region" description="Polar residues" evidence="1">
    <location>
        <begin position="116"/>
        <end position="133"/>
    </location>
</feature>
<reference evidence="2" key="2">
    <citation type="submission" date="2018-05" db="EMBL/GenBank/DDBJ databases">
        <title>OgluRS3 (Oryza glumaepatula Reference Sequence Version 3).</title>
        <authorList>
            <person name="Zhang J."/>
            <person name="Kudrna D."/>
            <person name="Lee S."/>
            <person name="Talag J."/>
            <person name="Welchert J."/>
            <person name="Wing R.A."/>
        </authorList>
    </citation>
    <scope>NUCLEOTIDE SEQUENCE [LARGE SCALE GENOMIC DNA]</scope>
</reference>
<evidence type="ECO:0000313" key="3">
    <source>
        <dbReference type="Proteomes" id="UP000026961"/>
    </source>
</evidence>
<feature type="compositionally biased region" description="Polar residues" evidence="1">
    <location>
        <begin position="64"/>
        <end position="81"/>
    </location>
</feature>
<feature type="compositionally biased region" description="Low complexity" evidence="1">
    <location>
        <begin position="149"/>
        <end position="159"/>
    </location>
</feature>
<dbReference type="Gramene" id="OGLUM07G08660.1">
    <property type="protein sequence ID" value="OGLUM07G08660.1"/>
    <property type="gene ID" value="OGLUM07G08660"/>
</dbReference>
<keyword evidence="3" id="KW-1185">Reference proteome</keyword>